<protein>
    <submittedName>
        <fullName evidence="2">Uncharacterized protein</fullName>
    </submittedName>
</protein>
<name>A0A225VH12_9STRA</name>
<evidence type="ECO:0000313" key="3">
    <source>
        <dbReference type="Proteomes" id="UP000198211"/>
    </source>
</evidence>
<comment type="caution">
    <text evidence="2">The sequence shown here is derived from an EMBL/GenBank/DDBJ whole genome shotgun (WGS) entry which is preliminary data.</text>
</comment>
<keyword evidence="3" id="KW-1185">Reference proteome</keyword>
<feature type="compositionally biased region" description="Acidic residues" evidence="1">
    <location>
        <begin position="277"/>
        <end position="288"/>
    </location>
</feature>
<dbReference type="OrthoDB" id="128150at2759"/>
<feature type="region of interest" description="Disordered" evidence="1">
    <location>
        <begin position="269"/>
        <end position="288"/>
    </location>
</feature>
<accession>A0A225VH12</accession>
<feature type="compositionally biased region" description="Basic residues" evidence="1">
    <location>
        <begin position="316"/>
        <end position="326"/>
    </location>
</feature>
<feature type="compositionally biased region" description="Low complexity" evidence="1">
    <location>
        <begin position="354"/>
        <end position="363"/>
    </location>
</feature>
<proteinExistence type="predicted"/>
<sequence>MLRFYATSYWGPNVRDRTAFKTRLDQARSFEDILMCSERIPPGTLTAVGRELAETRTSLKSAEAASGMLENKLLSEQCARSHIETWAKKFSAGRDAAHKGVKLVMSREAALNTQFSEMNAIFKGHEEMYDRIENRLQLAHRSNEVLTKEVNHARSKYLVGTQAFKKSHDNRRTLLLITDSNETTITLKLRERNRDLMGVKRLDKDSLADDIARAKIGFADLRAEKQCKAEEAAAAAGRSAPRRSKCPIVISFCVVRILAFCGKKGKGKVKRQRNASDDEDVDFGGVDSDEDVLGEDIKSLTTVTSPDKSAKTPSSKAKKSRSKKSTTKTAPGYSSDDESVILVSSESEPEFSSDSDSLTLDGSEALEDEANELSKLRPETQCVEDSLDNVLDAPASQDPPTKSSRASEKASPKYNAKPLPVAQADIKPSPKGKKKASPKSTAKLKSSAKTKKSAASK</sequence>
<reference evidence="3" key="1">
    <citation type="submission" date="2017-03" db="EMBL/GenBank/DDBJ databases">
        <title>Phytopthora megakarya and P. palmivora, two closely related causual agents of cacao black pod achieved similar genome size and gene model numbers by different mechanisms.</title>
        <authorList>
            <person name="Ali S."/>
            <person name="Shao J."/>
            <person name="Larry D.J."/>
            <person name="Kronmiller B."/>
            <person name="Shen D."/>
            <person name="Strem M.D."/>
            <person name="Melnick R.L."/>
            <person name="Guiltinan M.J."/>
            <person name="Tyler B.M."/>
            <person name="Meinhardt L.W."/>
            <person name="Bailey B.A."/>
        </authorList>
    </citation>
    <scope>NUCLEOTIDE SEQUENCE [LARGE SCALE GENOMIC DNA]</scope>
    <source>
        <strain evidence="3">zdho120</strain>
    </source>
</reference>
<evidence type="ECO:0000313" key="2">
    <source>
        <dbReference type="EMBL" id="OWZ04259.1"/>
    </source>
</evidence>
<evidence type="ECO:0000256" key="1">
    <source>
        <dbReference type="SAM" id="MobiDB-lite"/>
    </source>
</evidence>
<gene>
    <name evidence="2" type="ORF">PHMEG_00023863</name>
</gene>
<feature type="compositionally biased region" description="Basic residues" evidence="1">
    <location>
        <begin position="446"/>
        <end position="457"/>
    </location>
</feature>
<dbReference type="AlphaFoldDB" id="A0A225VH12"/>
<organism evidence="2 3">
    <name type="scientific">Phytophthora megakarya</name>
    <dbReference type="NCBI Taxonomy" id="4795"/>
    <lineage>
        <taxon>Eukaryota</taxon>
        <taxon>Sar</taxon>
        <taxon>Stramenopiles</taxon>
        <taxon>Oomycota</taxon>
        <taxon>Peronosporomycetes</taxon>
        <taxon>Peronosporales</taxon>
        <taxon>Peronosporaceae</taxon>
        <taxon>Phytophthora</taxon>
    </lineage>
</organism>
<dbReference type="EMBL" id="NBNE01005056">
    <property type="protein sequence ID" value="OWZ04259.1"/>
    <property type="molecule type" value="Genomic_DNA"/>
</dbReference>
<feature type="compositionally biased region" description="Low complexity" evidence="1">
    <location>
        <begin position="304"/>
        <end position="315"/>
    </location>
</feature>
<feature type="region of interest" description="Disordered" evidence="1">
    <location>
        <begin position="297"/>
        <end position="457"/>
    </location>
</feature>
<dbReference type="Proteomes" id="UP000198211">
    <property type="component" value="Unassembled WGS sequence"/>
</dbReference>